<sequence length="245" mass="27567">MKRIVKCVRQDGRIDDYGRFVFFYARGMKISRRPMPVSFSYLQIETDVLNTPSGKTPDLDLRTKTSFSVSIAQGNKIRSVDSKATSLTDSASGFCIRGIPPRVMRHASGFCIRGIPPRVMRHASGFCIRGIPPRVMRHASGFCIRGIPPRVMRHASGFCIWGIPPRVMRHASGFCIRGIPPRVMRHASLMSGGDKLLAIWRLGLELQLHGLFCISDMWSCDTSIASFCNCFSTYGWRKLMYIART</sequence>
<keyword evidence="2" id="KW-1185">Reference proteome</keyword>
<gene>
    <name evidence="1" type="ORF">RRG08_046049</name>
</gene>
<protein>
    <submittedName>
        <fullName evidence="1">Uncharacterized protein</fullName>
    </submittedName>
</protein>
<evidence type="ECO:0000313" key="1">
    <source>
        <dbReference type="EMBL" id="KAK3783290.1"/>
    </source>
</evidence>
<proteinExistence type="predicted"/>
<accession>A0AAE1A8J5</accession>
<evidence type="ECO:0000313" key="2">
    <source>
        <dbReference type="Proteomes" id="UP001283361"/>
    </source>
</evidence>
<dbReference type="EMBL" id="JAWDGP010002430">
    <property type="protein sequence ID" value="KAK3783290.1"/>
    <property type="molecule type" value="Genomic_DNA"/>
</dbReference>
<dbReference type="Proteomes" id="UP001283361">
    <property type="component" value="Unassembled WGS sequence"/>
</dbReference>
<comment type="caution">
    <text evidence="1">The sequence shown here is derived from an EMBL/GenBank/DDBJ whole genome shotgun (WGS) entry which is preliminary data.</text>
</comment>
<dbReference type="AlphaFoldDB" id="A0AAE1A8J5"/>
<reference evidence="1" key="1">
    <citation type="journal article" date="2023" name="G3 (Bethesda)">
        <title>A reference genome for the long-term kleptoplast-retaining sea slug Elysia crispata morphotype clarki.</title>
        <authorList>
            <person name="Eastman K.E."/>
            <person name="Pendleton A.L."/>
            <person name="Shaikh M.A."/>
            <person name="Suttiyut T."/>
            <person name="Ogas R."/>
            <person name="Tomko P."/>
            <person name="Gavelis G."/>
            <person name="Widhalm J.R."/>
            <person name="Wisecaver J.H."/>
        </authorList>
    </citation>
    <scope>NUCLEOTIDE SEQUENCE</scope>
    <source>
        <strain evidence="1">ECLA1</strain>
    </source>
</reference>
<organism evidence="1 2">
    <name type="scientific">Elysia crispata</name>
    <name type="common">lettuce slug</name>
    <dbReference type="NCBI Taxonomy" id="231223"/>
    <lineage>
        <taxon>Eukaryota</taxon>
        <taxon>Metazoa</taxon>
        <taxon>Spiralia</taxon>
        <taxon>Lophotrochozoa</taxon>
        <taxon>Mollusca</taxon>
        <taxon>Gastropoda</taxon>
        <taxon>Heterobranchia</taxon>
        <taxon>Euthyneura</taxon>
        <taxon>Panpulmonata</taxon>
        <taxon>Sacoglossa</taxon>
        <taxon>Placobranchoidea</taxon>
        <taxon>Plakobranchidae</taxon>
        <taxon>Elysia</taxon>
    </lineage>
</organism>
<name>A0AAE1A8J5_9GAST</name>